<dbReference type="FunFam" id="3.90.226.10:FF:000009">
    <property type="entry name" value="Carnitinyl-CoA dehydratase"/>
    <property type="match status" value="1"/>
</dbReference>
<dbReference type="SUPFAM" id="SSF52096">
    <property type="entry name" value="ClpP/crotonase"/>
    <property type="match status" value="1"/>
</dbReference>
<protein>
    <submittedName>
        <fullName evidence="4">Enoyl-CoA hydratase</fullName>
    </submittedName>
</protein>
<dbReference type="PANTHER" id="PTHR11941">
    <property type="entry name" value="ENOYL-COA HYDRATASE-RELATED"/>
    <property type="match status" value="1"/>
</dbReference>
<dbReference type="CDD" id="cd06558">
    <property type="entry name" value="crotonase-like"/>
    <property type="match status" value="1"/>
</dbReference>
<evidence type="ECO:0000256" key="3">
    <source>
        <dbReference type="ARBA" id="ARBA00023239"/>
    </source>
</evidence>
<sequence length="262" mass="28113">MDVMTEHPVLYREMDGGIAVLTLNRPGKRNALNVSASRMLADYVSRTEANNDIRVVILAAEGTAAFCAGADLDDIAAGHGERIALRETGLGGLIHAQRQKPWIAAVKGAALGGGTELALACDMIVAGPAASFSLPEVRHGMIAGAAGIYRLTRRIAPALAMELLLTGNRLSAQRALALGLINHLVEDEDVLQHAQALAQRIAANAPLAVRETLRIARQAFDLSEQQLRTRTDAASRRLAQSEDMLIGIKAFQDRCEPRWTGR</sequence>
<reference evidence="4 5" key="1">
    <citation type="submission" date="2018-10" db="EMBL/GenBank/DDBJ databases">
        <title>Transmission dynamics of multidrug resistant bacteria on intensive care unit surfaces.</title>
        <authorList>
            <person name="D'Souza A.W."/>
            <person name="Potter R.F."/>
            <person name="Wallace M."/>
            <person name="Shupe A."/>
            <person name="Patel S."/>
            <person name="Sun S."/>
            <person name="Gul D."/>
            <person name="Kwon J.H."/>
            <person name="Andleeb S."/>
            <person name="Burnham C.-A.D."/>
            <person name="Dantas G."/>
        </authorList>
    </citation>
    <scope>NUCLEOTIDE SEQUENCE [LARGE SCALE GENOMIC DNA]</scope>
    <source>
        <strain evidence="4 5">PX_177</strain>
    </source>
</reference>
<comment type="caution">
    <text evidence="4">The sequence shown here is derived from an EMBL/GenBank/DDBJ whole genome shotgun (WGS) entry which is preliminary data.</text>
</comment>
<evidence type="ECO:0000313" key="4">
    <source>
        <dbReference type="EMBL" id="RRV13438.1"/>
    </source>
</evidence>
<proteinExistence type="inferred from homology"/>
<name>A0A427EAQ8_9GAMM</name>
<dbReference type="GO" id="GO:0006635">
    <property type="term" value="P:fatty acid beta-oxidation"/>
    <property type="evidence" value="ECO:0007669"/>
    <property type="project" value="TreeGrafter"/>
</dbReference>
<dbReference type="InterPro" id="IPR001753">
    <property type="entry name" value="Enoyl-CoA_hydra/iso"/>
</dbReference>
<dbReference type="AlphaFoldDB" id="A0A427EAQ8"/>
<dbReference type="GO" id="GO:0016829">
    <property type="term" value="F:lyase activity"/>
    <property type="evidence" value="ECO:0007669"/>
    <property type="project" value="UniProtKB-KW"/>
</dbReference>
<dbReference type="Pfam" id="PF00378">
    <property type="entry name" value="ECH_1"/>
    <property type="match status" value="1"/>
</dbReference>
<evidence type="ECO:0000256" key="2">
    <source>
        <dbReference type="ARBA" id="ARBA00023098"/>
    </source>
</evidence>
<dbReference type="Gene3D" id="3.90.226.10">
    <property type="entry name" value="2-enoyl-CoA Hydratase, Chain A, domain 1"/>
    <property type="match status" value="1"/>
</dbReference>
<dbReference type="Proteomes" id="UP000276506">
    <property type="component" value="Unassembled WGS sequence"/>
</dbReference>
<keyword evidence="3" id="KW-0456">Lyase</keyword>
<organism evidence="4 5">
    <name type="scientific">Stutzerimonas xanthomarina</name>
    <dbReference type="NCBI Taxonomy" id="271420"/>
    <lineage>
        <taxon>Bacteria</taxon>
        <taxon>Pseudomonadati</taxon>
        <taxon>Pseudomonadota</taxon>
        <taxon>Gammaproteobacteria</taxon>
        <taxon>Pseudomonadales</taxon>
        <taxon>Pseudomonadaceae</taxon>
        <taxon>Stutzerimonas</taxon>
    </lineage>
</organism>
<evidence type="ECO:0000313" key="5">
    <source>
        <dbReference type="Proteomes" id="UP000276506"/>
    </source>
</evidence>
<dbReference type="InterPro" id="IPR014748">
    <property type="entry name" value="Enoyl-CoA_hydra_C"/>
</dbReference>
<gene>
    <name evidence="4" type="ORF">EGJ28_07455</name>
</gene>
<dbReference type="Gene3D" id="1.10.12.10">
    <property type="entry name" value="Lyase 2-enoyl-coa Hydratase, Chain A, domain 2"/>
    <property type="match status" value="1"/>
</dbReference>
<dbReference type="InterPro" id="IPR029045">
    <property type="entry name" value="ClpP/crotonase-like_dom_sf"/>
</dbReference>
<dbReference type="EMBL" id="RHQL01000002">
    <property type="protein sequence ID" value="RRV13438.1"/>
    <property type="molecule type" value="Genomic_DNA"/>
</dbReference>
<comment type="similarity">
    <text evidence="1">Belongs to the enoyl-CoA hydratase/isomerase family.</text>
</comment>
<accession>A0A427EAQ8</accession>
<dbReference type="PANTHER" id="PTHR11941:SF169">
    <property type="entry name" value="(7AS)-7A-METHYL-1,5-DIOXO-2,3,5,6,7,7A-HEXAHYDRO-1H-INDENE-CARBOXYL-COA HYDROLASE"/>
    <property type="match status" value="1"/>
</dbReference>
<keyword evidence="2" id="KW-0443">Lipid metabolism</keyword>
<evidence type="ECO:0000256" key="1">
    <source>
        <dbReference type="ARBA" id="ARBA00005254"/>
    </source>
</evidence>